<sequence>MTHDIPVGTEGSASQQSRRKTSISVSASQLGRKRRTSDFPELFVDKVDADKPLVASQPRPPPRAINPDHPIDILISDEDRKRKKRAKPSRSSKHGHRATSQQLPWELGTSSDKDEMQVDETRVSDLPTSDINRAVERQIRRESGDDGDTVTKRLSPLSQDQELPTSNDNLAAEQQLRRESGEDLLVDEYTEGRLNRDTASEQREEENGARAYLPVQNDTVVESADAQDDGPSYLTQLEDVLGKDLAAVDSTSQALPSQGHSVTGHEQTSEGEPQTSLEGVVLSVMVHEIDDEANAIVISTHLVEDSKVADGLPREEIHDHDEGAETVKPRDDANESDDEYNEAIMRSGRAEPDEIAKVSQLDEADVAATPGDALTEANFADTIIERCLLQSCIHRRRLLPNLLRRW</sequence>
<feature type="compositionally biased region" description="Polar residues" evidence="1">
    <location>
        <begin position="11"/>
        <end position="29"/>
    </location>
</feature>
<organism evidence="2 3">
    <name type="scientific">Friedmanniomyces endolithicus</name>
    <dbReference type="NCBI Taxonomy" id="329885"/>
    <lineage>
        <taxon>Eukaryota</taxon>
        <taxon>Fungi</taxon>
        <taxon>Dikarya</taxon>
        <taxon>Ascomycota</taxon>
        <taxon>Pezizomycotina</taxon>
        <taxon>Dothideomycetes</taxon>
        <taxon>Dothideomycetidae</taxon>
        <taxon>Mycosphaerellales</taxon>
        <taxon>Teratosphaeriaceae</taxon>
        <taxon>Friedmanniomyces</taxon>
    </lineage>
</organism>
<feature type="compositionally biased region" description="Basic and acidic residues" evidence="1">
    <location>
        <begin position="133"/>
        <end position="144"/>
    </location>
</feature>
<evidence type="ECO:0000313" key="2">
    <source>
        <dbReference type="EMBL" id="KAK0302230.1"/>
    </source>
</evidence>
<feature type="compositionally biased region" description="Basic and acidic residues" evidence="1">
    <location>
        <begin position="111"/>
        <end position="123"/>
    </location>
</feature>
<evidence type="ECO:0000256" key="1">
    <source>
        <dbReference type="SAM" id="MobiDB-lite"/>
    </source>
</evidence>
<gene>
    <name evidence="2" type="ORF">LTR82_017943</name>
</gene>
<proteinExistence type="predicted"/>
<feature type="region of interest" description="Disordered" evidence="1">
    <location>
        <begin position="249"/>
        <end position="275"/>
    </location>
</feature>
<feature type="region of interest" description="Disordered" evidence="1">
    <location>
        <begin position="1"/>
        <end position="208"/>
    </location>
</feature>
<feature type="compositionally biased region" description="Basic and acidic residues" evidence="1">
    <location>
        <begin position="318"/>
        <end position="333"/>
    </location>
</feature>
<protein>
    <submittedName>
        <fullName evidence="2">Uncharacterized protein</fullName>
    </submittedName>
</protein>
<feature type="compositionally biased region" description="Basic residues" evidence="1">
    <location>
        <begin position="81"/>
        <end position="97"/>
    </location>
</feature>
<feature type="compositionally biased region" description="Basic and acidic residues" evidence="1">
    <location>
        <begin position="190"/>
        <end position="208"/>
    </location>
</feature>
<evidence type="ECO:0000313" key="3">
    <source>
        <dbReference type="Proteomes" id="UP001168146"/>
    </source>
</evidence>
<dbReference type="Proteomes" id="UP001168146">
    <property type="component" value="Unassembled WGS sequence"/>
</dbReference>
<dbReference type="EMBL" id="JASUXU010000203">
    <property type="protein sequence ID" value="KAK0302230.1"/>
    <property type="molecule type" value="Genomic_DNA"/>
</dbReference>
<dbReference type="AlphaFoldDB" id="A0AAN6F397"/>
<name>A0AAN6F397_9PEZI</name>
<feature type="compositionally biased region" description="Polar residues" evidence="1">
    <location>
        <begin position="156"/>
        <end position="169"/>
    </location>
</feature>
<reference evidence="2" key="1">
    <citation type="submission" date="2021-12" db="EMBL/GenBank/DDBJ databases">
        <title>Black yeast isolated from Biological Soil Crust.</title>
        <authorList>
            <person name="Kurbessoian T."/>
        </authorList>
    </citation>
    <scope>NUCLEOTIDE SEQUENCE</scope>
    <source>
        <strain evidence="2">CCFEE 5208</strain>
    </source>
</reference>
<feature type="region of interest" description="Disordered" evidence="1">
    <location>
        <begin position="318"/>
        <end position="339"/>
    </location>
</feature>
<comment type="caution">
    <text evidence="2">The sequence shown here is derived from an EMBL/GenBank/DDBJ whole genome shotgun (WGS) entry which is preliminary data.</text>
</comment>
<accession>A0AAN6F397</accession>